<dbReference type="FunFam" id="3.40.50.300:FF:000547">
    <property type="entry name" value="Cell division control protein"/>
    <property type="match status" value="1"/>
</dbReference>
<feature type="domain" description="AAA+ ATPase" evidence="9">
    <location>
        <begin position="114"/>
        <end position="269"/>
    </location>
</feature>
<dbReference type="Gene3D" id="1.10.8.60">
    <property type="match status" value="1"/>
</dbReference>
<dbReference type="GO" id="GO:0051301">
    <property type="term" value="P:cell division"/>
    <property type="evidence" value="ECO:0007669"/>
    <property type="project" value="UniProtKB-UniRule"/>
</dbReference>
<dbReference type="InterPro" id="IPR036388">
    <property type="entry name" value="WH-like_DNA-bd_sf"/>
</dbReference>
<evidence type="ECO:0000256" key="4">
    <source>
        <dbReference type="ARBA" id="ARBA00022705"/>
    </source>
</evidence>
<dbReference type="GO" id="GO:0005634">
    <property type="term" value="C:nucleus"/>
    <property type="evidence" value="ECO:0007669"/>
    <property type="project" value="UniProtKB-SubCell"/>
</dbReference>
<dbReference type="Gene3D" id="1.10.10.10">
    <property type="entry name" value="Winged helix-like DNA-binding domain superfamily/Winged helix DNA-binding domain"/>
    <property type="match status" value="1"/>
</dbReference>
<dbReference type="GO" id="GO:0006270">
    <property type="term" value="P:DNA replication initiation"/>
    <property type="evidence" value="ECO:0007669"/>
    <property type="project" value="UniProtKB-UniRule"/>
</dbReference>
<feature type="region of interest" description="Disordered" evidence="8">
    <location>
        <begin position="1"/>
        <end position="75"/>
    </location>
</feature>
<protein>
    <recommendedName>
        <fullName evidence="7">Cell division control protein</fullName>
    </recommendedName>
</protein>
<dbReference type="PIRSF" id="PIRSF001767">
    <property type="entry name" value="Cdc6"/>
    <property type="match status" value="1"/>
</dbReference>
<dbReference type="InterPro" id="IPR015163">
    <property type="entry name" value="Cdc6_C"/>
</dbReference>
<dbReference type="Pfam" id="PF09079">
    <property type="entry name" value="WHD_Cdc6"/>
    <property type="match status" value="1"/>
</dbReference>
<dbReference type="GO" id="GO:0033314">
    <property type="term" value="P:mitotic DNA replication checkpoint signaling"/>
    <property type="evidence" value="ECO:0007669"/>
    <property type="project" value="TreeGrafter"/>
</dbReference>
<feature type="compositionally biased region" description="Polar residues" evidence="8">
    <location>
        <begin position="359"/>
        <end position="381"/>
    </location>
</feature>
<keyword evidence="3" id="KW-0132">Cell division</keyword>
<evidence type="ECO:0000256" key="1">
    <source>
        <dbReference type="ARBA" id="ARBA00004123"/>
    </source>
</evidence>
<dbReference type="GO" id="GO:0016887">
    <property type="term" value="F:ATP hydrolysis activity"/>
    <property type="evidence" value="ECO:0007669"/>
    <property type="project" value="InterPro"/>
</dbReference>
<dbReference type="SMART" id="SM00382">
    <property type="entry name" value="AAA"/>
    <property type="match status" value="1"/>
</dbReference>
<organism evidence="10 11">
    <name type="scientific">Absidia repens</name>
    <dbReference type="NCBI Taxonomy" id="90262"/>
    <lineage>
        <taxon>Eukaryota</taxon>
        <taxon>Fungi</taxon>
        <taxon>Fungi incertae sedis</taxon>
        <taxon>Mucoromycota</taxon>
        <taxon>Mucoromycotina</taxon>
        <taxon>Mucoromycetes</taxon>
        <taxon>Mucorales</taxon>
        <taxon>Cunninghamellaceae</taxon>
        <taxon>Absidia</taxon>
    </lineage>
</organism>
<dbReference type="InterPro" id="IPR016314">
    <property type="entry name" value="Cdc6/18"/>
</dbReference>
<feature type="compositionally biased region" description="Polar residues" evidence="8">
    <location>
        <begin position="36"/>
        <end position="60"/>
    </location>
</feature>
<dbReference type="AlphaFoldDB" id="A0A1X2IFV6"/>
<dbReference type="STRING" id="90262.A0A1X2IFV6"/>
<name>A0A1X2IFV6_9FUNG</name>
<dbReference type="InterPro" id="IPR003593">
    <property type="entry name" value="AAA+_ATPase"/>
</dbReference>
<dbReference type="Gene3D" id="3.40.50.300">
    <property type="entry name" value="P-loop containing nucleotide triphosphate hydrolases"/>
    <property type="match status" value="1"/>
</dbReference>
<dbReference type="PANTHER" id="PTHR10763:SF26">
    <property type="entry name" value="CELL DIVISION CONTROL PROTEIN 6 HOMOLOG"/>
    <property type="match status" value="1"/>
</dbReference>
<dbReference type="Pfam" id="PF22606">
    <property type="entry name" value="Cdc6-ORC-like_ATPase_lid"/>
    <property type="match status" value="1"/>
</dbReference>
<gene>
    <name evidence="10" type="ORF">BCR42DRAFT_415899</name>
</gene>
<evidence type="ECO:0000256" key="6">
    <source>
        <dbReference type="ARBA" id="ARBA00023306"/>
    </source>
</evidence>
<evidence type="ECO:0000256" key="7">
    <source>
        <dbReference type="PIRNR" id="PIRNR001767"/>
    </source>
</evidence>
<dbReference type="InterPro" id="IPR049945">
    <property type="entry name" value="AAA_22"/>
</dbReference>
<evidence type="ECO:0000256" key="3">
    <source>
        <dbReference type="ARBA" id="ARBA00022618"/>
    </source>
</evidence>
<proteinExistence type="inferred from homology"/>
<evidence type="ECO:0000313" key="10">
    <source>
        <dbReference type="EMBL" id="ORZ15786.1"/>
    </source>
</evidence>
<sequence length="509" mass="57014">MKRTRSENASRISKRQLNDDDSENSYKATHVKETTVVKSINKPTSPLRSLTSSVQSLTTDTSKKPQQQQQPQPDIFQRGKALFRRTVVPSRLIGREAERTTMMDFWTQHVLLNKPGGLYISGAPGTGKTAMLNDVKRQMETTSTANKTKDKKHTTKMAMINCMSVNEPKAIYTKIVTELKPTNSRQSPFPGDADIIVQAEHLLLNSNKNTLYVVVLDEIDHLVTRDKGVLYKLFEWTSLPSSRLVLIGIANAMNMTDLVLPRLRAKNCEPQLLNFNPYKAADISAIIKDRLYSLLDDDRHCQNTETKPTTPLPLIQPIAVELCAKKVAARKGDLRQAFDLCQQAIELAHKEYKRSNTNCNNVLRDSKTNTKVSGSRSQLSATDPPKVTIRHISAVSQSLTGNSGKDKLSKLTTQQQIVMGTLWKLKQKKTRTTMSDVCSEYTSTIKANGTIPPVTTTELYTIISNIQDIGLLSIKGSKEQTKQQVLLNMEDSDLKNMIDEVPLLKNIFQ</sequence>
<dbReference type="OrthoDB" id="1926878at2759"/>
<dbReference type="Pfam" id="PF13401">
    <property type="entry name" value="AAA_22"/>
    <property type="match status" value="1"/>
</dbReference>
<evidence type="ECO:0000256" key="8">
    <source>
        <dbReference type="SAM" id="MobiDB-lite"/>
    </source>
</evidence>
<accession>A0A1X2IFV6</accession>
<dbReference type="PANTHER" id="PTHR10763">
    <property type="entry name" value="CELL DIVISION CONTROL PROTEIN 6-RELATED"/>
    <property type="match status" value="1"/>
</dbReference>
<keyword evidence="10" id="KW-0378">Hydrolase</keyword>
<dbReference type="InterPro" id="IPR027417">
    <property type="entry name" value="P-loop_NTPase"/>
</dbReference>
<comment type="caution">
    <text evidence="10">The sequence shown here is derived from an EMBL/GenBank/DDBJ whole genome shotgun (WGS) entry which is preliminary data.</text>
</comment>
<evidence type="ECO:0000256" key="5">
    <source>
        <dbReference type="ARBA" id="ARBA00023242"/>
    </source>
</evidence>
<keyword evidence="6" id="KW-0131">Cell cycle</keyword>
<dbReference type="InterPro" id="IPR054425">
    <property type="entry name" value="Cdc6_ORC1-like_ATPase_lid"/>
</dbReference>
<dbReference type="Proteomes" id="UP000193560">
    <property type="component" value="Unassembled WGS sequence"/>
</dbReference>
<dbReference type="InterPro" id="IPR050311">
    <property type="entry name" value="ORC1/CDC6"/>
</dbReference>
<dbReference type="GO" id="GO:0003688">
    <property type="term" value="F:DNA replication origin binding"/>
    <property type="evidence" value="ECO:0007669"/>
    <property type="project" value="TreeGrafter"/>
</dbReference>
<evidence type="ECO:0000313" key="11">
    <source>
        <dbReference type="Proteomes" id="UP000193560"/>
    </source>
</evidence>
<keyword evidence="4" id="KW-0235">DNA replication</keyword>
<feature type="region of interest" description="Disordered" evidence="8">
    <location>
        <begin position="359"/>
        <end position="385"/>
    </location>
</feature>
<comment type="similarity">
    <text evidence="2 7">Belongs to the CDC6/cdc18 family.</text>
</comment>
<keyword evidence="11" id="KW-1185">Reference proteome</keyword>
<keyword evidence="5" id="KW-0539">Nucleus</keyword>
<evidence type="ECO:0000256" key="2">
    <source>
        <dbReference type="ARBA" id="ARBA00006184"/>
    </source>
</evidence>
<dbReference type="EMBL" id="MCGE01000012">
    <property type="protein sequence ID" value="ORZ15786.1"/>
    <property type="molecule type" value="Genomic_DNA"/>
</dbReference>
<reference evidence="10 11" key="1">
    <citation type="submission" date="2016-07" db="EMBL/GenBank/DDBJ databases">
        <title>Pervasive Adenine N6-methylation of Active Genes in Fungi.</title>
        <authorList>
            <consortium name="DOE Joint Genome Institute"/>
            <person name="Mondo S.J."/>
            <person name="Dannebaum R.O."/>
            <person name="Kuo R.C."/>
            <person name="Labutti K."/>
            <person name="Haridas S."/>
            <person name="Kuo A."/>
            <person name="Salamov A."/>
            <person name="Ahrendt S.R."/>
            <person name="Lipzen A."/>
            <person name="Sullivan W."/>
            <person name="Andreopoulos W.B."/>
            <person name="Clum A."/>
            <person name="Lindquist E."/>
            <person name="Daum C."/>
            <person name="Ramamoorthy G.K."/>
            <person name="Gryganskyi A."/>
            <person name="Culley D."/>
            <person name="Magnuson J.K."/>
            <person name="James T.Y."/>
            <person name="O'Malley M.A."/>
            <person name="Stajich J.E."/>
            <person name="Spatafora J.W."/>
            <person name="Visel A."/>
            <person name="Grigoriev I.V."/>
        </authorList>
    </citation>
    <scope>NUCLEOTIDE SEQUENCE [LARGE SCALE GENOMIC DNA]</scope>
    <source>
        <strain evidence="10 11">NRRL 1336</strain>
    </source>
</reference>
<evidence type="ECO:0000259" key="9">
    <source>
        <dbReference type="SMART" id="SM00382"/>
    </source>
</evidence>
<comment type="subcellular location">
    <subcellularLocation>
        <location evidence="1">Nucleus</location>
    </subcellularLocation>
</comment>
<dbReference type="SUPFAM" id="SSF52540">
    <property type="entry name" value="P-loop containing nucleoside triphosphate hydrolases"/>
    <property type="match status" value="1"/>
</dbReference>